<dbReference type="EMBL" id="BAABAS010000020">
    <property type="protein sequence ID" value="GAA4238519.1"/>
    <property type="molecule type" value="Genomic_DNA"/>
</dbReference>
<name>A0ABP8CFE3_9ACTN</name>
<comment type="caution">
    <text evidence="1">The sequence shown here is derived from an EMBL/GenBank/DDBJ whole genome shotgun (WGS) entry which is preliminary data.</text>
</comment>
<evidence type="ECO:0000313" key="2">
    <source>
        <dbReference type="Proteomes" id="UP001501710"/>
    </source>
</evidence>
<dbReference type="RefSeq" id="WP_344902037.1">
    <property type="nucleotide sequence ID" value="NZ_BAABAS010000020.1"/>
</dbReference>
<gene>
    <name evidence="1" type="ORF">GCM10022254_54810</name>
</gene>
<reference evidence="2" key="1">
    <citation type="journal article" date="2019" name="Int. J. Syst. Evol. Microbiol.">
        <title>The Global Catalogue of Microorganisms (GCM) 10K type strain sequencing project: providing services to taxonomists for standard genome sequencing and annotation.</title>
        <authorList>
            <consortium name="The Broad Institute Genomics Platform"/>
            <consortium name="The Broad Institute Genome Sequencing Center for Infectious Disease"/>
            <person name="Wu L."/>
            <person name="Ma J."/>
        </authorList>
    </citation>
    <scope>NUCLEOTIDE SEQUENCE [LARGE SCALE GENOMIC DNA]</scope>
    <source>
        <strain evidence="2">JCM 17440</strain>
    </source>
</reference>
<protein>
    <submittedName>
        <fullName evidence="1">Uncharacterized protein</fullName>
    </submittedName>
</protein>
<evidence type="ECO:0000313" key="1">
    <source>
        <dbReference type="EMBL" id="GAA4238519.1"/>
    </source>
</evidence>
<sequence length="82" mass="8571">MRAASAPPTLYAWDIESGEGGVTDDLDAAVTNVDRALRGAVAGAGARIRMVVVSTYGTSEYIELGVVGEARREGGGVVWMDR</sequence>
<dbReference type="Proteomes" id="UP001501710">
    <property type="component" value="Unassembled WGS sequence"/>
</dbReference>
<organism evidence="1 2">
    <name type="scientific">Actinomadura meridiana</name>
    <dbReference type="NCBI Taxonomy" id="559626"/>
    <lineage>
        <taxon>Bacteria</taxon>
        <taxon>Bacillati</taxon>
        <taxon>Actinomycetota</taxon>
        <taxon>Actinomycetes</taxon>
        <taxon>Streptosporangiales</taxon>
        <taxon>Thermomonosporaceae</taxon>
        <taxon>Actinomadura</taxon>
    </lineage>
</organism>
<proteinExistence type="predicted"/>
<keyword evidence="2" id="KW-1185">Reference proteome</keyword>
<accession>A0ABP8CFE3</accession>